<dbReference type="eggNOG" id="COG3321">
    <property type="taxonomic scope" value="Bacteria"/>
</dbReference>
<dbReference type="InterPro" id="IPR014031">
    <property type="entry name" value="Ketoacyl_synth_C"/>
</dbReference>
<keyword evidence="3" id="KW-0808">Transferase</keyword>
<feature type="non-terminal residue" evidence="7">
    <location>
        <position position="1"/>
    </location>
</feature>
<dbReference type="Gene3D" id="1.10.1200.10">
    <property type="entry name" value="ACP-like"/>
    <property type="match status" value="1"/>
</dbReference>
<evidence type="ECO:0000256" key="2">
    <source>
        <dbReference type="ARBA" id="ARBA00022553"/>
    </source>
</evidence>
<feature type="region of interest" description="Disordered" evidence="4">
    <location>
        <begin position="435"/>
        <end position="457"/>
    </location>
</feature>
<dbReference type="PROSITE" id="PS52004">
    <property type="entry name" value="KS3_2"/>
    <property type="match status" value="1"/>
</dbReference>
<dbReference type="InterPro" id="IPR016039">
    <property type="entry name" value="Thiolase-like"/>
</dbReference>
<evidence type="ECO:0000313" key="7">
    <source>
        <dbReference type="EMBL" id="EID52295.1"/>
    </source>
</evidence>
<dbReference type="GO" id="GO:0004312">
    <property type="term" value="F:fatty acid synthase activity"/>
    <property type="evidence" value="ECO:0007669"/>
    <property type="project" value="TreeGrafter"/>
</dbReference>
<dbReference type="SMART" id="SM00825">
    <property type="entry name" value="PKS_KS"/>
    <property type="match status" value="1"/>
</dbReference>
<keyword evidence="1" id="KW-0596">Phosphopantetheine</keyword>
<evidence type="ECO:0000313" key="8">
    <source>
        <dbReference type="Proteomes" id="UP000004691"/>
    </source>
</evidence>
<feature type="non-terminal residue" evidence="7">
    <location>
        <position position="1080"/>
    </location>
</feature>
<dbReference type="SMART" id="SM01294">
    <property type="entry name" value="PKS_PP_betabranch"/>
    <property type="match status" value="1"/>
</dbReference>
<dbReference type="SMART" id="SM00822">
    <property type="entry name" value="PKS_KR"/>
    <property type="match status" value="1"/>
</dbReference>
<feature type="domain" description="Ketosynthase family 3 (KS3)" evidence="6">
    <location>
        <begin position="641"/>
        <end position="1049"/>
    </location>
</feature>
<evidence type="ECO:0000259" key="6">
    <source>
        <dbReference type="PROSITE" id="PS52004"/>
    </source>
</evidence>
<dbReference type="InterPro" id="IPR057326">
    <property type="entry name" value="KR_dom"/>
</dbReference>
<dbReference type="GO" id="GO:0031177">
    <property type="term" value="F:phosphopantetheine binding"/>
    <property type="evidence" value="ECO:0007669"/>
    <property type="project" value="InterPro"/>
</dbReference>
<dbReference type="InterPro" id="IPR013968">
    <property type="entry name" value="PKS_KR"/>
</dbReference>
<proteinExistence type="predicted"/>
<feature type="compositionally biased region" description="Low complexity" evidence="4">
    <location>
        <begin position="435"/>
        <end position="451"/>
    </location>
</feature>
<dbReference type="GO" id="GO:0004315">
    <property type="term" value="F:3-oxoacyl-[acyl-carrier-protein] synthase activity"/>
    <property type="evidence" value="ECO:0007669"/>
    <property type="project" value="InterPro"/>
</dbReference>
<dbReference type="InterPro" id="IPR036736">
    <property type="entry name" value="ACP-like_sf"/>
</dbReference>
<organism evidence="7 8">
    <name type="scientific">Saccharomonospora xinjiangensis XJ-54</name>
    <dbReference type="NCBI Taxonomy" id="882086"/>
    <lineage>
        <taxon>Bacteria</taxon>
        <taxon>Bacillati</taxon>
        <taxon>Actinomycetota</taxon>
        <taxon>Actinomycetes</taxon>
        <taxon>Pseudonocardiales</taxon>
        <taxon>Pseudonocardiaceae</taxon>
        <taxon>Saccharomonospora</taxon>
    </lineage>
</organism>
<dbReference type="SUPFAM" id="SSF53901">
    <property type="entry name" value="Thiolase-like"/>
    <property type="match status" value="1"/>
</dbReference>
<dbReference type="SUPFAM" id="SSF51735">
    <property type="entry name" value="NAD(P)-binding Rossmann-fold domains"/>
    <property type="match status" value="2"/>
</dbReference>
<dbReference type="eggNOG" id="COG0300">
    <property type="taxonomic scope" value="Bacteria"/>
</dbReference>
<dbReference type="PANTHER" id="PTHR43775">
    <property type="entry name" value="FATTY ACID SYNTHASE"/>
    <property type="match status" value="1"/>
</dbReference>
<feature type="domain" description="Carrier" evidence="5">
    <location>
        <begin position="475"/>
        <end position="549"/>
    </location>
</feature>
<dbReference type="AlphaFoldDB" id="I0UWP2"/>
<dbReference type="Proteomes" id="UP000004691">
    <property type="component" value="Unassembled WGS sequence"/>
</dbReference>
<dbReference type="Pfam" id="PF00109">
    <property type="entry name" value="ketoacyl-synt"/>
    <property type="match status" value="1"/>
</dbReference>
<dbReference type="Pfam" id="PF08659">
    <property type="entry name" value="KR"/>
    <property type="match status" value="1"/>
</dbReference>
<keyword evidence="8" id="KW-1185">Reference proteome</keyword>
<dbReference type="EMBL" id="JH636049">
    <property type="protein sequence ID" value="EID52295.1"/>
    <property type="molecule type" value="Genomic_DNA"/>
</dbReference>
<dbReference type="InterPro" id="IPR009081">
    <property type="entry name" value="PP-bd_ACP"/>
</dbReference>
<accession>I0UWP2</accession>
<dbReference type="Pfam" id="PF00550">
    <property type="entry name" value="PP-binding"/>
    <property type="match status" value="1"/>
</dbReference>
<dbReference type="PANTHER" id="PTHR43775:SF37">
    <property type="entry name" value="SI:DKEY-61P9.11"/>
    <property type="match status" value="1"/>
</dbReference>
<dbReference type="GO" id="GO:0005886">
    <property type="term" value="C:plasma membrane"/>
    <property type="evidence" value="ECO:0007669"/>
    <property type="project" value="TreeGrafter"/>
</dbReference>
<evidence type="ECO:0000259" key="5">
    <source>
        <dbReference type="PROSITE" id="PS50075"/>
    </source>
</evidence>
<dbReference type="InterPro" id="IPR014030">
    <property type="entry name" value="Ketoacyl_synth_N"/>
</dbReference>
<dbReference type="SUPFAM" id="SSF47336">
    <property type="entry name" value="ACP-like"/>
    <property type="match status" value="1"/>
</dbReference>
<gene>
    <name evidence="7" type="ORF">SacxiDRAFT_0006</name>
</gene>
<dbReference type="InterPro" id="IPR020841">
    <property type="entry name" value="PKS_Beta-ketoAc_synthase_dom"/>
</dbReference>
<dbReference type="Gene3D" id="3.40.47.10">
    <property type="match status" value="1"/>
</dbReference>
<protein>
    <submittedName>
        <fullName evidence="7">Beta-ketoacyl synthase family protein,phosphopantetheine-containing protein</fullName>
    </submittedName>
</protein>
<dbReference type="Pfam" id="PF02801">
    <property type="entry name" value="Ketoacyl-synt_C"/>
    <property type="match status" value="1"/>
</dbReference>
<dbReference type="InterPro" id="IPR018201">
    <property type="entry name" value="Ketoacyl_synth_AS"/>
</dbReference>
<dbReference type="HOGENOM" id="CLU_286307_0_0_11"/>
<dbReference type="GO" id="GO:0006633">
    <property type="term" value="P:fatty acid biosynthetic process"/>
    <property type="evidence" value="ECO:0007669"/>
    <property type="project" value="InterPro"/>
</dbReference>
<name>I0UWP2_9PSEU</name>
<keyword evidence="2" id="KW-0597">Phosphoprotein</keyword>
<dbReference type="InterPro" id="IPR020806">
    <property type="entry name" value="PKS_PP-bd"/>
</dbReference>
<dbReference type="InterPro" id="IPR050091">
    <property type="entry name" value="PKS_NRPS_Biosynth_Enz"/>
</dbReference>
<dbReference type="GO" id="GO:0005737">
    <property type="term" value="C:cytoplasm"/>
    <property type="evidence" value="ECO:0007669"/>
    <property type="project" value="TreeGrafter"/>
</dbReference>
<dbReference type="PROSITE" id="PS00606">
    <property type="entry name" value="KS3_1"/>
    <property type="match status" value="1"/>
</dbReference>
<dbReference type="CDD" id="cd08953">
    <property type="entry name" value="KR_2_SDR_x"/>
    <property type="match status" value="1"/>
</dbReference>
<dbReference type="PROSITE" id="PS50075">
    <property type="entry name" value="CARRIER"/>
    <property type="match status" value="1"/>
</dbReference>
<dbReference type="STRING" id="882086.SacxiDRAFT_0006"/>
<evidence type="ECO:0000256" key="3">
    <source>
        <dbReference type="ARBA" id="ARBA00022679"/>
    </source>
</evidence>
<evidence type="ECO:0000256" key="1">
    <source>
        <dbReference type="ARBA" id="ARBA00022450"/>
    </source>
</evidence>
<dbReference type="GO" id="GO:0071770">
    <property type="term" value="P:DIM/DIP cell wall layer assembly"/>
    <property type="evidence" value="ECO:0007669"/>
    <property type="project" value="TreeGrafter"/>
</dbReference>
<dbReference type="RefSeq" id="WP_006236381.1">
    <property type="nucleotide sequence ID" value="NZ_JH636049.1"/>
</dbReference>
<evidence type="ECO:0000256" key="4">
    <source>
        <dbReference type="SAM" id="MobiDB-lite"/>
    </source>
</evidence>
<dbReference type="CDD" id="cd00833">
    <property type="entry name" value="PKS"/>
    <property type="match status" value="1"/>
</dbReference>
<sequence length="1080" mass="112048">AEPALGRIAVLSGPATAGIAEHLARALPGVTVVDPAAPQESPVEAGTVVDLTGCAAGTGLGAWLPWVQRVCARATRVLGVTRDLDSAAPHATRVAGLYAMLGHESARVRSTHVDLDTLDDATAAAHLLTELRAGDAADRVRYREGRRWRPVLREETPASVAPPVFGPGEVLVVTGGTRGVGLAAARHAVTAWGVRDLLLIGRDRLPGRAEWEARSRHDDALGRKLRGLLDLAASGARVRVESLPLDETATEEALTGLLREAGPIGGVLHAAGVVDTETLSWTRKTPASVRRVLAPKVDGAEALLRAVENVASDHPVRFVVLFSSVASALPALAVGQSDYAMANSHLDHLARRPSATWVVSVRWPSWDGIGMGAAGTGPAYQAAGLAPLSEREGLRVLDLAASGAVGPVVLPVVPADDRPAGRLGVLSGQAATAAAPTVPSSPLAPSSQSGAAGLGGQAGHAQAEAIKHGTGREASAVAEWLLDLVAERFEFDRDRLDADTPIQDYGTDSITLVELTRTAASRLGVELDPSILIEHPTAAGFGDWLAATFPDVVRAEFGETRPVAAAIAPAPTVVAKVGDNAATTGNTGENGNSMSDGNLAANGNAAYDGNAGYPESAENTGDPATTDPVTAQGTAVPDIRDTDLAIVGLSCRFPGASDPDAYWNLLAQGRSAIAPVDPGRWPGQSDSSGAGFHAGLLADAAREFDPAYFHIGDEDAAAMDPQALLLLEETLFAFCEAGYRTDEVKGAEIGVYIGGRSARLPARERVLASRNPVVLGQNYLAATVSRYFDLRGPSVVVDTACSSALVALNLAAQALRAGEIEAAVVGGVTLIEGPAAHQVFAQRGLLTPTPEFHAFDRRAGGFVPAEGAGVVVVRRLSDAASNGDRIIAVIKGIAVNNDGRTVGPATPNLLTQQAVLSRALAASGYRPGEVGYVEANASGSPVTDLIELKAIRAVYRAESTADCVLGSVKPNIGHPQCAEGVAGLIKVAMMLQKGRRVPYLSGQQPPEHIDLDASPFRFERTEAPWHGPRVAALNSFGDGGTNAHVVLAAWTEQQGQQGQQGRRIPLPRPALARRRIESAG</sequence>
<reference evidence="7 8" key="1">
    <citation type="submission" date="2012-01" db="EMBL/GenBank/DDBJ databases">
        <title>Improved High-Quality Draft sequence of Saccharomonospora xinjiangensis XJ-54.</title>
        <authorList>
            <consortium name="US DOE Joint Genome Institute"/>
            <person name="Lucas S."/>
            <person name="Han J."/>
            <person name="Lapidus A."/>
            <person name="Cheng J.-F."/>
            <person name="Goodwin L."/>
            <person name="Pitluck S."/>
            <person name="Peters L."/>
            <person name="Mikhailova N."/>
            <person name="Teshima H."/>
            <person name="Detter J.C."/>
            <person name="Han C."/>
            <person name="Tapia R."/>
            <person name="Land M."/>
            <person name="Hauser L."/>
            <person name="Kyrpides N."/>
            <person name="Ivanova N."/>
            <person name="Pagani I."/>
            <person name="Brambilla E.-M."/>
            <person name="Klenk H.-P."/>
            <person name="Woyke T."/>
        </authorList>
    </citation>
    <scope>NUCLEOTIDE SEQUENCE [LARGE SCALE GENOMIC DNA]</scope>
    <source>
        <strain evidence="7 8">XJ-54</strain>
    </source>
</reference>
<dbReference type="InterPro" id="IPR036291">
    <property type="entry name" value="NAD(P)-bd_dom_sf"/>
</dbReference>
<dbReference type="Gene3D" id="3.40.50.720">
    <property type="entry name" value="NAD(P)-binding Rossmann-like Domain"/>
    <property type="match status" value="1"/>
</dbReference>
<dbReference type="SMART" id="SM00823">
    <property type="entry name" value="PKS_PP"/>
    <property type="match status" value="1"/>
</dbReference>